<dbReference type="AlphaFoldDB" id="A0A0W0SE90"/>
<dbReference type="PANTHER" id="PTHR15032">
    <property type="entry name" value="N-ACYL-PHOSPHATIDYLETHANOLAMINE-HYDROLYZING PHOSPHOLIPASE D"/>
    <property type="match status" value="1"/>
</dbReference>
<dbReference type="EMBL" id="LNXV01000029">
    <property type="protein sequence ID" value="KTC81483.1"/>
    <property type="molecule type" value="Genomic_DNA"/>
</dbReference>
<dbReference type="InterPro" id="IPR001279">
    <property type="entry name" value="Metallo-B-lactamas"/>
</dbReference>
<dbReference type="SUPFAM" id="SSF56281">
    <property type="entry name" value="Metallo-hydrolase/oxidoreductase"/>
    <property type="match status" value="1"/>
</dbReference>
<keyword evidence="1" id="KW-0472">Membrane</keyword>
<feature type="transmembrane region" description="Helical" evidence="1">
    <location>
        <begin position="83"/>
        <end position="103"/>
    </location>
</feature>
<organism evidence="3 4">
    <name type="scientific">Legionella brunensis</name>
    <dbReference type="NCBI Taxonomy" id="29422"/>
    <lineage>
        <taxon>Bacteria</taxon>
        <taxon>Pseudomonadati</taxon>
        <taxon>Pseudomonadota</taxon>
        <taxon>Gammaproteobacteria</taxon>
        <taxon>Legionellales</taxon>
        <taxon>Legionellaceae</taxon>
        <taxon>Legionella</taxon>
    </lineage>
</organism>
<dbReference type="STRING" id="29422.Lbru_2003"/>
<dbReference type="RefSeq" id="WP_058441997.1">
    <property type="nucleotide sequence ID" value="NZ_CAAAHU010000005.1"/>
</dbReference>
<dbReference type="OrthoDB" id="9805728at2"/>
<sequence>MPIHTKKINQRSLRKKSINEDVTDLLSNNLHTFVEEFFINDQEKIKEVLSPERRADGRYVTSEANLNKFIDLRIFRETQIKGFLRWLTSTPPLLRVFFTWVFITKMRMKLAYFDQQENNDPAKIYKQGPEHAINNDNSETFTIHNLGHATQLIQTSGMNILTDPVFGDLAPFVYPAMTRSLGQDVKAEELPSIDVILISHNHRDHVDTTSLKKLLVHQPQLLVPAGDEEFFRSLGFTKVQAFEWHEQITITSKTDKKVTFCSVPADHRSGRNGHDSHHSLVTGWTISPKERREILYFAGDTARINNARMTGLALDIYHLYQHKKGLEPSELPRLINMEPGGPNYTRKDMSPTHQSAVDSVVSSFRLALALEEISCKDKGIENQISASAWLESTATIFMHQNKYELGPDRFNENYFIFTRLCSYLQMSDETLEVHKQKQESKSTSWSLFHRRKDFIISGVEELKEMAKTLWPNETPATQRLKIIEFITSRTHFPLIREKLTSEDPYKFAPGEISTIAPDTWDSGKQKLKGAKDLSLDESPTLISALSMKK</sequence>
<reference evidence="3 4" key="1">
    <citation type="submission" date="2015-11" db="EMBL/GenBank/DDBJ databases">
        <title>Genomic analysis of 38 Legionella species identifies large and diverse effector repertoires.</title>
        <authorList>
            <person name="Burstein D."/>
            <person name="Amaro F."/>
            <person name="Zusman T."/>
            <person name="Lifshitz Z."/>
            <person name="Cohen O."/>
            <person name="Gilbert J.A."/>
            <person name="Pupko T."/>
            <person name="Shuman H.A."/>
            <person name="Segal G."/>
        </authorList>
    </citation>
    <scope>NUCLEOTIDE SEQUENCE [LARGE SCALE GENOMIC DNA]</scope>
    <source>
        <strain evidence="3 4">ATCC 43878</strain>
    </source>
</reference>
<dbReference type="Gene3D" id="3.60.15.10">
    <property type="entry name" value="Ribonuclease Z/Hydroxyacylglutathione hydrolase-like"/>
    <property type="match status" value="1"/>
</dbReference>
<keyword evidence="1" id="KW-0812">Transmembrane</keyword>
<name>A0A0W0SE90_9GAMM</name>
<gene>
    <name evidence="3" type="ORF">Lbru_2003</name>
</gene>
<evidence type="ECO:0000256" key="1">
    <source>
        <dbReference type="SAM" id="Phobius"/>
    </source>
</evidence>
<dbReference type="GO" id="GO:0005737">
    <property type="term" value="C:cytoplasm"/>
    <property type="evidence" value="ECO:0007669"/>
    <property type="project" value="TreeGrafter"/>
</dbReference>
<evidence type="ECO:0000313" key="4">
    <source>
        <dbReference type="Proteomes" id="UP000054742"/>
    </source>
</evidence>
<dbReference type="Proteomes" id="UP000054742">
    <property type="component" value="Unassembled WGS sequence"/>
</dbReference>
<dbReference type="InterPro" id="IPR036866">
    <property type="entry name" value="RibonucZ/Hydroxyglut_hydro"/>
</dbReference>
<protein>
    <submittedName>
        <fullName evidence="3">Outer membrane protein RomA</fullName>
    </submittedName>
</protein>
<evidence type="ECO:0000313" key="3">
    <source>
        <dbReference type="EMBL" id="KTC81483.1"/>
    </source>
</evidence>
<dbReference type="Pfam" id="PF12706">
    <property type="entry name" value="Lactamase_B_2"/>
    <property type="match status" value="1"/>
</dbReference>
<keyword evidence="4" id="KW-1185">Reference proteome</keyword>
<proteinExistence type="predicted"/>
<dbReference type="PATRIC" id="fig|29422.6.peg.2136"/>
<keyword evidence="1" id="KW-1133">Transmembrane helix</keyword>
<accession>A0A0W0SE90</accession>
<evidence type="ECO:0000259" key="2">
    <source>
        <dbReference type="Pfam" id="PF12706"/>
    </source>
</evidence>
<comment type="caution">
    <text evidence="3">The sequence shown here is derived from an EMBL/GenBank/DDBJ whole genome shotgun (WGS) entry which is preliminary data.</text>
</comment>
<feature type="domain" description="Metallo-beta-lactamase" evidence="2">
    <location>
        <begin position="159"/>
        <end position="306"/>
    </location>
</feature>
<dbReference type="PANTHER" id="PTHR15032:SF4">
    <property type="entry name" value="N-ACYL-PHOSPHATIDYLETHANOLAMINE-HYDROLYZING PHOSPHOLIPASE D"/>
    <property type="match status" value="1"/>
</dbReference>